<dbReference type="EMBL" id="JBHTEK010000006">
    <property type="protein sequence ID" value="MFC7671299.1"/>
    <property type="molecule type" value="Genomic_DNA"/>
</dbReference>
<feature type="domain" description="PAS" evidence="1">
    <location>
        <begin position="213"/>
        <end position="278"/>
    </location>
</feature>
<dbReference type="SMART" id="SM00091">
    <property type="entry name" value="PAS"/>
    <property type="match status" value="2"/>
</dbReference>
<sequence length="294" mass="33013">MYRTGQPVHALETTQRFDRFHNGELHDEYFDLTLQPKFDAGGRIEGVMSFAINVTERVRSRQRAEALQADLLTAARRQAQERAAFHNVFEQTPALIALLRAPGHRFEYVNPAYQALLPGRPLLGLDMAVAVPESEEQGFVALLDRVYQTGETFFGAELPFAPEPVDGGPARTWYFNFTYQAYREDGQVAGVTIFAFDVTEQVLARQQREAERQQLHKLFMEAPAPIVILDGPDLVFQLVNPAYQRVFPGRALQGKPVLEAMPEVAGTAIYHSLRGVRHRRNLRGTRAAPDAGPL</sequence>
<dbReference type="RefSeq" id="WP_380207314.1">
    <property type="nucleotide sequence ID" value="NZ_JBHTEK010000006.1"/>
</dbReference>
<dbReference type="Pfam" id="PF08448">
    <property type="entry name" value="PAS_4"/>
    <property type="match status" value="1"/>
</dbReference>
<dbReference type="Gene3D" id="3.30.450.20">
    <property type="entry name" value="PAS domain"/>
    <property type="match status" value="3"/>
</dbReference>
<protein>
    <submittedName>
        <fullName evidence="2">PAS domain-containing protein</fullName>
    </submittedName>
</protein>
<evidence type="ECO:0000313" key="3">
    <source>
        <dbReference type="Proteomes" id="UP001596513"/>
    </source>
</evidence>
<proteinExistence type="predicted"/>
<evidence type="ECO:0000259" key="1">
    <source>
        <dbReference type="SMART" id="SM00091"/>
    </source>
</evidence>
<reference evidence="3" key="1">
    <citation type="journal article" date="2019" name="Int. J. Syst. Evol. Microbiol.">
        <title>The Global Catalogue of Microorganisms (GCM) 10K type strain sequencing project: providing services to taxonomists for standard genome sequencing and annotation.</title>
        <authorList>
            <consortium name="The Broad Institute Genomics Platform"/>
            <consortium name="The Broad Institute Genome Sequencing Center for Infectious Disease"/>
            <person name="Wu L."/>
            <person name="Ma J."/>
        </authorList>
    </citation>
    <scope>NUCLEOTIDE SEQUENCE [LARGE SCALE GENOMIC DNA]</scope>
    <source>
        <strain evidence="3">JCM 19635</strain>
    </source>
</reference>
<dbReference type="SUPFAM" id="SSF55785">
    <property type="entry name" value="PYP-like sensor domain (PAS domain)"/>
    <property type="match status" value="2"/>
</dbReference>
<dbReference type="InterPro" id="IPR035965">
    <property type="entry name" value="PAS-like_dom_sf"/>
</dbReference>
<comment type="caution">
    <text evidence="2">The sequence shown here is derived from an EMBL/GenBank/DDBJ whole genome shotgun (WGS) entry which is preliminary data.</text>
</comment>
<dbReference type="InterPro" id="IPR013656">
    <property type="entry name" value="PAS_4"/>
</dbReference>
<evidence type="ECO:0000313" key="2">
    <source>
        <dbReference type="EMBL" id="MFC7671299.1"/>
    </source>
</evidence>
<dbReference type="Proteomes" id="UP001596513">
    <property type="component" value="Unassembled WGS sequence"/>
</dbReference>
<dbReference type="InterPro" id="IPR000014">
    <property type="entry name" value="PAS"/>
</dbReference>
<organism evidence="2 3">
    <name type="scientific">Hymenobacter humi</name>
    <dbReference type="NCBI Taxonomy" id="1411620"/>
    <lineage>
        <taxon>Bacteria</taxon>
        <taxon>Pseudomonadati</taxon>
        <taxon>Bacteroidota</taxon>
        <taxon>Cytophagia</taxon>
        <taxon>Cytophagales</taxon>
        <taxon>Hymenobacteraceae</taxon>
        <taxon>Hymenobacter</taxon>
    </lineage>
</organism>
<feature type="domain" description="PAS" evidence="1">
    <location>
        <begin position="83"/>
        <end position="148"/>
    </location>
</feature>
<keyword evidence="3" id="KW-1185">Reference proteome</keyword>
<accession>A0ABW2UEN4</accession>
<gene>
    <name evidence="2" type="ORF">ACFQT0_30765</name>
</gene>
<name>A0ABW2UEN4_9BACT</name>